<name>A0A6J5M0X3_9CAUD</name>
<dbReference type="Pfam" id="PF01381">
    <property type="entry name" value="HTH_3"/>
    <property type="match status" value="1"/>
</dbReference>
<reference evidence="2" key="1">
    <citation type="submission" date="2020-04" db="EMBL/GenBank/DDBJ databases">
        <authorList>
            <person name="Chiriac C."/>
            <person name="Salcher M."/>
            <person name="Ghai R."/>
            <person name="Kavagutti S V."/>
        </authorList>
    </citation>
    <scope>NUCLEOTIDE SEQUENCE</scope>
</reference>
<dbReference type="SUPFAM" id="SSF47413">
    <property type="entry name" value="lambda repressor-like DNA-binding domains"/>
    <property type="match status" value="1"/>
</dbReference>
<dbReference type="GO" id="GO:0003677">
    <property type="term" value="F:DNA binding"/>
    <property type="evidence" value="ECO:0007669"/>
    <property type="project" value="InterPro"/>
</dbReference>
<sequence>MKLLDYLQKTYDIKNDRQLALKIGFSTPTLSKIRTGKYKVSADMIIAIHETFKMSIKDIKALL</sequence>
<dbReference type="InterPro" id="IPR010982">
    <property type="entry name" value="Lambda_DNA-bd_dom_sf"/>
</dbReference>
<dbReference type="Gene3D" id="1.10.260.40">
    <property type="entry name" value="lambda repressor-like DNA-binding domains"/>
    <property type="match status" value="1"/>
</dbReference>
<dbReference type="CDD" id="cd00093">
    <property type="entry name" value="HTH_XRE"/>
    <property type="match status" value="1"/>
</dbReference>
<dbReference type="PROSITE" id="PS50943">
    <property type="entry name" value="HTH_CROC1"/>
    <property type="match status" value="1"/>
</dbReference>
<accession>A0A6J5M0X3</accession>
<organism evidence="2">
    <name type="scientific">uncultured Caudovirales phage</name>
    <dbReference type="NCBI Taxonomy" id="2100421"/>
    <lineage>
        <taxon>Viruses</taxon>
        <taxon>Duplodnaviria</taxon>
        <taxon>Heunggongvirae</taxon>
        <taxon>Uroviricota</taxon>
        <taxon>Caudoviricetes</taxon>
        <taxon>Peduoviridae</taxon>
        <taxon>Maltschvirus</taxon>
        <taxon>Maltschvirus maltsch</taxon>
    </lineage>
</organism>
<dbReference type="EMBL" id="LR796382">
    <property type="protein sequence ID" value="CAB4140358.1"/>
    <property type="molecule type" value="Genomic_DNA"/>
</dbReference>
<protein>
    <submittedName>
        <fullName evidence="2">HTH_XRE domain containing protein</fullName>
    </submittedName>
</protein>
<evidence type="ECO:0000313" key="2">
    <source>
        <dbReference type="EMBL" id="CAB4140358.1"/>
    </source>
</evidence>
<gene>
    <name evidence="2" type="ORF">UFOVP409_31</name>
    <name evidence="3" type="ORF">UFOVP684_4</name>
</gene>
<evidence type="ECO:0000259" key="1">
    <source>
        <dbReference type="PROSITE" id="PS50943"/>
    </source>
</evidence>
<proteinExistence type="predicted"/>
<dbReference type="EMBL" id="LR796652">
    <property type="protein sequence ID" value="CAB4157164.1"/>
    <property type="molecule type" value="Genomic_DNA"/>
</dbReference>
<evidence type="ECO:0000313" key="3">
    <source>
        <dbReference type="EMBL" id="CAB4157164.1"/>
    </source>
</evidence>
<feature type="domain" description="HTH cro/C1-type" evidence="1">
    <location>
        <begin position="17"/>
        <end position="59"/>
    </location>
</feature>
<dbReference type="InterPro" id="IPR001387">
    <property type="entry name" value="Cro/C1-type_HTH"/>
</dbReference>